<accession>A0A6M3K058</accession>
<evidence type="ECO:0008006" key="3">
    <source>
        <dbReference type="Google" id="ProtNLM"/>
    </source>
</evidence>
<dbReference type="EMBL" id="MT141462">
    <property type="protein sequence ID" value="QJA62134.1"/>
    <property type="molecule type" value="Genomic_DNA"/>
</dbReference>
<evidence type="ECO:0000313" key="1">
    <source>
        <dbReference type="EMBL" id="QJA62134.1"/>
    </source>
</evidence>
<evidence type="ECO:0000313" key="2">
    <source>
        <dbReference type="EMBL" id="QJA74991.1"/>
    </source>
</evidence>
<protein>
    <recommendedName>
        <fullName evidence="3">DUF5405 domain-containing protein</fullName>
    </recommendedName>
</protein>
<organism evidence="2">
    <name type="scientific">viral metagenome</name>
    <dbReference type="NCBI Taxonomy" id="1070528"/>
    <lineage>
        <taxon>unclassified sequences</taxon>
        <taxon>metagenomes</taxon>
        <taxon>organismal metagenomes</taxon>
    </lineage>
</organism>
<gene>
    <name evidence="2" type="ORF">MM415A01886_0022</name>
    <name evidence="1" type="ORF">MM415B00826_0045</name>
</gene>
<sequence length="95" mass="10621">MLNIGKKYCLDADSQNFILCKRVPTKKGEEVFRTIGYFPTVQSALHELLNLKIRETELKDLKTIIVAIEETKALINALPTMRATTTGNRGDKPSG</sequence>
<reference evidence="2" key="1">
    <citation type="submission" date="2020-03" db="EMBL/GenBank/DDBJ databases">
        <title>The deep terrestrial virosphere.</title>
        <authorList>
            <person name="Holmfeldt K."/>
            <person name="Nilsson E."/>
            <person name="Simone D."/>
            <person name="Lopez-Fernandez M."/>
            <person name="Wu X."/>
            <person name="de Brujin I."/>
            <person name="Lundin D."/>
            <person name="Andersson A."/>
            <person name="Bertilsson S."/>
            <person name="Dopson M."/>
        </authorList>
    </citation>
    <scope>NUCLEOTIDE SEQUENCE</scope>
    <source>
        <strain evidence="2">MM415A01886</strain>
        <strain evidence="1">MM415B00826</strain>
    </source>
</reference>
<name>A0A6M3K058_9ZZZZ</name>
<proteinExistence type="predicted"/>
<dbReference type="EMBL" id="MT142133">
    <property type="protein sequence ID" value="QJA74991.1"/>
    <property type="molecule type" value="Genomic_DNA"/>
</dbReference>
<dbReference type="AlphaFoldDB" id="A0A6M3K058"/>